<dbReference type="InterPro" id="IPR050548">
    <property type="entry name" value="PcG_chromatin_remod_factors"/>
</dbReference>
<evidence type="ECO:0000256" key="1">
    <source>
        <dbReference type="SAM" id="MobiDB-lite"/>
    </source>
</evidence>
<dbReference type="GO" id="GO:0035102">
    <property type="term" value="C:PRC1 complex"/>
    <property type="evidence" value="ECO:0007669"/>
    <property type="project" value="TreeGrafter"/>
</dbReference>
<dbReference type="GO" id="GO:0042393">
    <property type="term" value="F:histone binding"/>
    <property type="evidence" value="ECO:0007669"/>
    <property type="project" value="TreeGrafter"/>
</dbReference>
<dbReference type="GO" id="GO:0045892">
    <property type="term" value="P:negative regulation of DNA-templated transcription"/>
    <property type="evidence" value="ECO:0007669"/>
    <property type="project" value="TreeGrafter"/>
</dbReference>
<gene>
    <name evidence="3" type="ORF">BIW11_02638</name>
</gene>
<dbReference type="InterPro" id="IPR013761">
    <property type="entry name" value="SAM/pointed_sf"/>
</dbReference>
<dbReference type="SMART" id="SM00454">
    <property type="entry name" value="SAM"/>
    <property type="match status" value="1"/>
</dbReference>
<evidence type="ECO:0000259" key="2">
    <source>
        <dbReference type="PROSITE" id="PS50105"/>
    </source>
</evidence>
<reference evidence="3 4" key="1">
    <citation type="journal article" date="2017" name="Gigascience">
        <title>Draft genome of the honey bee ectoparasitic mite, Tropilaelaps mercedesae, is shaped by the parasitic life history.</title>
        <authorList>
            <person name="Dong X."/>
            <person name="Armstrong S.D."/>
            <person name="Xia D."/>
            <person name="Makepeace B.L."/>
            <person name="Darby A.C."/>
            <person name="Kadowaki T."/>
        </authorList>
    </citation>
    <scope>NUCLEOTIDE SEQUENCE [LARGE SCALE GENOMIC DNA]</scope>
    <source>
        <strain evidence="3">Wuxi-XJTLU</strain>
    </source>
</reference>
<name>A0A1V9XZR4_9ACAR</name>
<dbReference type="OrthoDB" id="5912862at2759"/>
<evidence type="ECO:0000313" key="3">
    <source>
        <dbReference type="EMBL" id="OQR78959.1"/>
    </source>
</evidence>
<dbReference type="PANTHER" id="PTHR12247">
    <property type="entry name" value="POLYCOMB GROUP PROTEIN"/>
    <property type="match status" value="1"/>
</dbReference>
<dbReference type="STRING" id="418985.A0A1V9XZR4"/>
<evidence type="ECO:0000313" key="4">
    <source>
        <dbReference type="Proteomes" id="UP000192247"/>
    </source>
</evidence>
<dbReference type="PROSITE" id="PS50105">
    <property type="entry name" value="SAM_DOMAIN"/>
    <property type="match status" value="1"/>
</dbReference>
<accession>A0A1V9XZR4</accession>
<dbReference type="PANTHER" id="PTHR12247:SF138">
    <property type="entry name" value="POLYHOMEOTIC DISTAL, ISOFORM A-RELATED"/>
    <property type="match status" value="1"/>
</dbReference>
<dbReference type="SUPFAM" id="SSF47769">
    <property type="entry name" value="SAM/Pointed domain"/>
    <property type="match status" value="1"/>
</dbReference>
<sequence length="122" mass="13180">MKTVRESVKVSTDAVTESQTAQAPPEFAITDATSSAASKPATVEKPGEPKLPSNWSVQEVYDFIKSVPGCAAYADEFRSQDIDGEALIFLKSEHMSLMNVTIGAAARICARLNQLCGDRRKT</sequence>
<organism evidence="3 4">
    <name type="scientific">Tropilaelaps mercedesae</name>
    <dbReference type="NCBI Taxonomy" id="418985"/>
    <lineage>
        <taxon>Eukaryota</taxon>
        <taxon>Metazoa</taxon>
        <taxon>Ecdysozoa</taxon>
        <taxon>Arthropoda</taxon>
        <taxon>Chelicerata</taxon>
        <taxon>Arachnida</taxon>
        <taxon>Acari</taxon>
        <taxon>Parasitiformes</taxon>
        <taxon>Mesostigmata</taxon>
        <taxon>Gamasina</taxon>
        <taxon>Dermanyssoidea</taxon>
        <taxon>Laelapidae</taxon>
        <taxon>Tropilaelaps</taxon>
    </lineage>
</organism>
<feature type="compositionally biased region" description="Polar residues" evidence="1">
    <location>
        <begin position="9"/>
        <end position="22"/>
    </location>
</feature>
<dbReference type="InterPro" id="IPR001660">
    <property type="entry name" value="SAM"/>
</dbReference>
<feature type="region of interest" description="Disordered" evidence="1">
    <location>
        <begin position="1"/>
        <end position="28"/>
    </location>
</feature>
<dbReference type="Proteomes" id="UP000192247">
    <property type="component" value="Unassembled WGS sequence"/>
</dbReference>
<dbReference type="EMBL" id="MNPL01001632">
    <property type="protein sequence ID" value="OQR78959.1"/>
    <property type="molecule type" value="Genomic_DNA"/>
</dbReference>
<dbReference type="AlphaFoldDB" id="A0A1V9XZR4"/>
<protein>
    <submittedName>
        <fullName evidence="3">Polyhomeotic protein 1 isoform X6</fullName>
    </submittedName>
</protein>
<dbReference type="Pfam" id="PF00536">
    <property type="entry name" value="SAM_1"/>
    <property type="match status" value="1"/>
</dbReference>
<dbReference type="GO" id="GO:0003682">
    <property type="term" value="F:chromatin binding"/>
    <property type="evidence" value="ECO:0007669"/>
    <property type="project" value="TreeGrafter"/>
</dbReference>
<feature type="domain" description="SAM" evidence="2">
    <location>
        <begin position="55"/>
        <end position="103"/>
    </location>
</feature>
<dbReference type="InParanoid" id="A0A1V9XZR4"/>
<comment type="caution">
    <text evidence="3">The sequence shown here is derived from an EMBL/GenBank/DDBJ whole genome shotgun (WGS) entry which is preliminary data.</text>
</comment>
<keyword evidence="4" id="KW-1185">Reference proteome</keyword>
<dbReference type="Gene3D" id="1.10.150.50">
    <property type="entry name" value="Transcription Factor, Ets-1"/>
    <property type="match status" value="1"/>
</dbReference>
<proteinExistence type="predicted"/>